<dbReference type="Gene3D" id="2.40.10.120">
    <property type="match status" value="1"/>
</dbReference>
<dbReference type="Gene3D" id="2.10.70.10">
    <property type="entry name" value="Complement Module, domain 1"/>
    <property type="match status" value="3"/>
</dbReference>
<dbReference type="InterPro" id="IPR016187">
    <property type="entry name" value="CTDL_fold"/>
</dbReference>
<comment type="caution">
    <text evidence="21">The sequence shown here is derived from an EMBL/GenBank/DDBJ whole genome shotgun (WGS) entry which is preliminary data.</text>
</comment>
<evidence type="ECO:0000256" key="16">
    <source>
        <dbReference type="SAM" id="Phobius"/>
    </source>
</evidence>
<evidence type="ECO:0000313" key="21">
    <source>
        <dbReference type="EMBL" id="CAK6953855.1"/>
    </source>
</evidence>
<dbReference type="InterPro" id="IPR016186">
    <property type="entry name" value="C-type_lectin-like/link_sf"/>
</dbReference>
<evidence type="ECO:0000256" key="1">
    <source>
        <dbReference type="ARBA" id="ARBA00001936"/>
    </source>
</evidence>
<dbReference type="GO" id="GO:0009986">
    <property type="term" value="C:cell surface"/>
    <property type="evidence" value="ECO:0007669"/>
    <property type="project" value="UniProtKB-SubCell"/>
</dbReference>
<protein>
    <recommendedName>
        <fullName evidence="14">C3/C5 convertase</fullName>
    </recommendedName>
</protein>
<dbReference type="PROSITE" id="PS00134">
    <property type="entry name" value="TRYPSIN_HIS"/>
    <property type="match status" value="1"/>
</dbReference>
<dbReference type="PANTHER" id="PTHR46393">
    <property type="entry name" value="SUSHI DOMAIN-CONTAINING PROTEIN"/>
    <property type="match status" value="1"/>
</dbReference>
<evidence type="ECO:0000256" key="12">
    <source>
        <dbReference type="ARBA" id="ARBA00023157"/>
    </source>
</evidence>
<dbReference type="PANTHER" id="PTHR46393:SF6">
    <property type="entry name" value="COMPLEMENT C2-RELATED"/>
    <property type="match status" value="1"/>
</dbReference>
<evidence type="ECO:0000259" key="17">
    <source>
        <dbReference type="PROSITE" id="PS50041"/>
    </source>
</evidence>
<dbReference type="Pfam" id="PF00059">
    <property type="entry name" value="Lectin_C"/>
    <property type="match status" value="1"/>
</dbReference>
<dbReference type="GO" id="GO:0070062">
    <property type="term" value="C:extracellular exosome"/>
    <property type="evidence" value="ECO:0007669"/>
    <property type="project" value="TreeGrafter"/>
</dbReference>
<dbReference type="SUPFAM" id="SSF56436">
    <property type="entry name" value="C-type lectin-like"/>
    <property type="match status" value="1"/>
</dbReference>
<dbReference type="GO" id="GO:0006956">
    <property type="term" value="P:complement activation"/>
    <property type="evidence" value="ECO:0007669"/>
    <property type="project" value="TreeGrafter"/>
</dbReference>
<evidence type="ECO:0000313" key="22">
    <source>
        <dbReference type="Proteomes" id="UP001314229"/>
    </source>
</evidence>
<dbReference type="InterPro" id="IPR018114">
    <property type="entry name" value="TRYPSIN_HIS"/>
</dbReference>
<comment type="cofactor">
    <cofactor evidence="2">
        <name>Mg(2+)</name>
        <dbReference type="ChEBI" id="CHEBI:18420"/>
    </cofactor>
</comment>
<feature type="disulfide bond" evidence="15">
    <location>
        <begin position="163"/>
        <end position="190"/>
    </location>
</feature>
<dbReference type="SMART" id="SM00327">
    <property type="entry name" value="VWA"/>
    <property type="match status" value="1"/>
</dbReference>
<feature type="domain" description="Peptidase S1" evidence="19">
    <location>
        <begin position="456"/>
        <end position="772"/>
    </location>
</feature>
<comment type="cofactor">
    <cofactor evidence="1">
        <name>Mn(2+)</name>
        <dbReference type="ChEBI" id="CHEBI:29035"/>
    </cofactor>
</comment>
<dbReference type="SUPFAM" id="SSF57535">
    <property type="entry name" value="Complement control module/SCR domain"/>
    <property type="match status" value="3"/>
</dbReference>
<keyword evidence="11 16" id="KW-0472">Membrane</keyword>
<dbReference type="GO" id="GO:0006508">
    <property type="term" value="P:proteolysis"/>
    <property type="evidence" value="ECO:0007669"/>
    <property type="project" value="InterPro"/>
</dbReference>
<dbReference type="PROSITE" id="PS50923">
    <property type="entry name" value="SUSHI"/>
    <property type="match status" value="2"/>
</dbReference>
<gene>
    <name evidence="21" type="ORF">FSCOSCO3_A006589</name>
</gene>
<dbReference type="GO" id="GO:0009617">
    <property type="term" value="P:response to bacterium"/>
    <property type="evidence" value="ECO:0007669"/>
    <property type="project" value="TreeGrafter"/>
</dbReference>
<evidence type="ECO:0000259" key="20">
    <source>
        <dbReference type="PROSITE" id="PS50923"/>
    </source>
</evidence>
<dbReference type="AlphaFoldDB" id="A0AAV1N466"/>
<dbReference type="PROSITE" id="PS50240">
    <property type="entry name" value="TRYPSIN_DOM"/>
    <property type="match status" value="1"/>
</dbReference>
<keyword evidence="12 15" id="KW-1015">Disulfide bond</keyword>
<evidence type="ECO:0000256" key="8">
    <source>
        <dbReference type="ARBA" id="ARBA00022734"/>
    </source>
</evidence>
<comment type="caution">
    <text evidence="15">Lacks conserved residue(s) required for the propagation of feature annotation.</text>
</comment>
<proteinExistence type="predicted"/>
<feature type="domain" description="VWFA" evidence="18">
    <location>
        <begin position="238"/>
        <end position="440"/>
    </location>
</feature>
<keyword evidence="22" id="KW-1185">Reference proteome</keyword>
<dbReference type="GO" id="GO:0030246">
    <property type="term" value="F:carbohydrate binding"/>
    <property type="evidence" value="ECO:0007669"/>
    <property type="project" value="UniProtKB-KW"/>
</dbReference>
<keyword evidence="7" id="KW-0732">Signal</keyword>
<dbReference type="FunFam" id="3.10.100.10:FF:000006">
    <property type="entry name" value="Layilin b"/>
    <property type="match status" value="1"/>
</dbReference>
<dbReference type="Pfam" id="PF00089">
    <property type="entry name" value="Trypsin"/>
    <property type="match status" value="1"/>
</dbReference>
<dbReference type="SUPFAM" id="SSF50494">
    <property type="entry name" value="Trypsin-like serine proteases"/>
    <property type="match status" value="1"/>
</dbReference>
<dbReference type="Pfam" id="PF00092">
    <property type="entry name" value="VWA"/>
    <property type="match status" value="1"/>
</dbReference>
<evidence type="ECO:0000256" key="3">
    <source>
        <dbReference type="ARBA" id="ARBA00004241"/>
    </source>
</evidence>
<dbReference type="Proteomes" id="UP001314229">
    <property type="component" value="Unassembled WGS sequence"/>
</dbReference>
<dbReference type="InterPro" id="IPR036465">
    <property type="entry name" value="vWFA_dom_sf"/>
</dbReference>
<dbReference type="SMART" id="SM00034">
    <property type="entry name" value="CLECT"/>
    <property type="match status" value="1"/>
</dbReference>
<dbReference type="CDD" id="cd00033">
    <property type="entry name" value="CCP"/>
    <property type="match status" value="3"/>
</dbReference>
<dbReference type="InterPro" id="IPR000436">
    <property type="entry name" value="Sushi_SCR_CCP_dom"/>
</dbReference>
<dbReference type="InterPro" id="IPR002035">
    <property type="entry name" value="VWF_A"/>
</dbReference>
<dbReference type="SMART" id="SM00032">
    <property type="entry name" value="CCP"/>
    <property type="match status" value="3"/>
</dbReference>
<keyword evidence="13" id="KW-0325">Glycoprotein</keyword>
<dbReference type="InterPro" id="IPR009003">
    <property type="entry name" value="Peptidase_S1_PA"/>
</dbReference>
<dbReference type="PROSITE" id="PS50234">
    <property type="entry name" value="VWFA"/>
    <property type="match status" value="1"/>
</dbReference>
<comment type="subcellular location">
    <subcellularLocation>
        <location evidence="3">Cell surface</location>
    </subcellularLocation>
    <subcellularLocation>
        <location evidence="4">Membrane</location>
        <topology evidence="4">Single-pass type I membrane protein</topology>
    </subcellularLocation>
</comment>
<keyword evidence="5 15" id="KW-0768">Sushi</keyword>
<name>A0AAV1N466_SCOSC</name>
<evidence type="ECO:0000256" key="2">
    <source>
        <dbReference type="ARBA" id="ARBA00001946"/>
    </source>
</evidence>
<dbReference type="Gene3D" id="3.10.100.10">
    <property type="entry name" value="Mannose-Binding Protein A, subunit A"/>
    <property type="match status" value="1"/>
</dbReference>
<feature type="domain" description="Sushi" evidence="20">
    <location>
        <begin position="135"/>
        <end position="192"/>
    </location>
</feature>
<dbReference type="InterPro" id="IPR035976">
    <property type="entry name" value="Sushi/SCR/CCP_sf"/>
</dbReference>
<feature type="disulfide bond" evidence="15">
    <location>
        <begin position="102"/>
        <end position="129"/>
    </location>
</feature>
<evidence type="ECO:0000256" key="7">
    <source>
        <dbReference type="ARBA" id="ARBA00022729"/>
    </source>
</evidence>
<reference evidence="21 22" key="1">
    <citation type="submission" date="2024-01" db="EMBL/GenBank/DDBJ databases">
        <authorList>
            <person name="Alioto T."/>
            <person name="Alioto T."/>
            <person name="Gomez Garrido J."/>
        </authorList>
    </citation>
    <scope>NUCLEOTIDE SEQUENCE [LARGE SCALE GENOMIC DNA]</scope>
</reference>
<evidence type="ECO:0000256" key="14">
    <source>
        <dbReference type="ARBA" id="ARBA00029636"/>
    </source>
</evidence>
<dbReference type="SMART" id="SM00020">
    <property type="entry name" value="Tryp_SPc"/>
    <property type="match status" value="1"/>
</dbReference>
<evidence type="ECO:0000256" key="9">
    <source>
        <dbReference type="ARBA" id="ARBA00022737"/>
    </source>
</evidence>
<dbReference type="Gene3D" id="3.40.50.410">
    <property type="entry name" value="von Willebrand factor, type A domain"/>
    <property type="match status" value="1"/>
</dbReference>
<dbReference type="InterPro" id="IPR001304">
    <property type="entry name" value="C-type_lectin-like"/>
</dbReference>
<evidence type="ECO:0000259" key="18">
    <source>
        <dbReference type="PROSITE" id="PS50234"/>
    </source>
</evidence>
<feature type="domain" description="Sushi" evidence="20">
    <location>
        <begin position="72"/>
        <end position="131"/>
    </location>
</feature>
<dbReference type="EMBL" id="CAWUFR010000014">
    <property type="protein sequence ID" value="CAK6953855.1"/>
    <property type="molecule type" value="Genomic_DNA"/>
</dbReference>
<evidence type="ECO:0000256" key="5">
    <source>
        <dbReference type="ARBA" id="ARBA00022659"/>
    </source>
</evidence>
<evidence type="ECO:0000256" key="4">
    <source>
        <dbReference type="ARBA" id="ARBA00004479"/>
    </source>
</evidence>
<keyword evidence="8" id="KW-0430">Lectin</keyword>
<evidence type="ECO:0000256" key="15">
    <source>
        <dbReference type="PROSITE-ProRule" id="PRU00302"/>
    </source>
</evidence>
<evidence type="ECO:0000256" key="10">
    <source>
        <dbReference type="ARBA" id="ARBA00022989"/>
    </source>
</evidence>
<dbReference type="GO" id="GO:0004252">
    <property type="term" value="F:serine-type endopeptidase activity"/>
    <property type="evidence" value="ECO:0007669"/>
    <property type="project" value="InterPro"/>
</dbReference>
<organism evidence="21 22">
    <name type="scientific">Scomber scombrus</name>
    <name type="common">Atlantic mackerel</name>
    <name type="synonym">Scomber vernalis</name>
    <dbReference type="NCBI Taxonomy" id="13677"/>
    <lineage>
        <taxon>Eukaryota</taxon>
        <taxon>Metazoa</taxon>
        <taxon>Chordata</taxon>
        <taxon>Craniata</taxon>
        <taxon>Vertebrata</taxon>
        <taxon>Euteleostomi</taxon>
        <taxon>Actinopterygii</taxon>
        <taxon>Neopterygii</taxon>
        <taxon>Teleostei</taxon>
        <taxon>Neoteleostei</taxon>
        <taxon>Acanthomorphata</taxon>
        <taxon>Pelagiaria</taxon>
        <taxon>Scombriformes</taxon>
        <taxon>Scombridae</taxon>
        <taxon>Scomber</taxon>
    </lineage>
</organism>
<keyword evidence="10 16" id="KW-1133">Transmembrane helix</keyword>
<keyword evidence="9" id="KW-0677">Repeat</keyword>
<evidence type="ECO:0000259" key="19">
    <source>
        <dbReference type="PROSITE" id="PS50240"/>
    </source>
</evidence>
<accession>A0AAV1N466</accession>
<evidence type="ECO:0000256" key="13">
    <source>
        <dbReference type="ARBA" id="ARBA00023180"/>
    </source>
</evidence>
<dbReference type="GO" id="GO:0016020">
    <property type="term" value="C:membrane"/>
    <property type="evidence" value="ECO:0007669"/>
    <property type="project" value="UniProtKB-SubCell"/>
</dbReference>
<evidence type="ECO:0000256" key="11">
    <source>
        <dbReference type="ARBA" id="ARBA00023136"/>
    </source>
</evidence>
<dbReference type="InterPro" id="IPR001254">
    <property type="entry name" value="Trypsin_dom"/>
</dbReference>
<dbReference type="Pfam" id="PF00084">
    <property type="entry name" value="Sushi"/>
    <property type="match status" value="3"/>
</dbReference>
<keyword evidence="6 16" id="KW-0812">Transmembrane</keyword>
<dbReference type="PROSITE" id="PS50041">
    <property type="entry name" value="C_TYPE_LECTIN_2"/>
    <property type="match status" value="1"/>
</dbReference>
<sequence length="1104" mass="124192">MGGEVWCDCTDNDMQIEGGHYTLTKNLTIGTMLVYNCPEGYYPYPTLTRLCQLDSRWRPAPKRFLPQRCRLVECPDPNVLENGNVSPPQERYFVRNETTYECYSGYKLRGSAKRTCGFNAKWTGSTPICSRDAGDVCADPGIPAGATRSGNVFDIGDKVKYICNGNLLLVGSKERMCLENGQWTGIEPACYYRHTYDTPMEVSKAFGGSIKDSLTTYEPTDDTQEGRKIRISKDGTLNIYIGVDISESITEEHFKDAKHAVKSLITKISSFAVTPNYDIRFFSSEIFKVVSILDFLDGTDTLSSLKTKMDNFTIDTKNTAGTDLNLVFETFLEQMALIKQRAQDGFKEHRHVIIIFTDGAYNMGGSPSPTVAKIKNMVYMNHTSAGHIQPREDYLDIYVFAIGAEIYDDDLKPLVVGTGGQHYFRMKNEIGHLENTFDNIIDADEVVGLCGLHNATTAGKDKDVAKRKYPWVVFIIVQNGGLRKCLGSLVTPEFILTAAHCFKFDDLPEHVQVEIEDGVYTNKKVKKFTLHPDYNVNAKVNDGVKEFYDYDVALIELEDYVRISYLVRPICIPCTLETSDALRLPRGSKCKDQEDLLLKTHSEKLSFLTKTEPLVAEKIVYAKRGDSRDECISHVLTAQGITTKNPKDAVTDNFLCTGGRTPQRDHIACTGQRVCKAGKGRPCYKLAYFSELRRRLNFVEAEIACQRDGGQLLSVESPSEQKIVEQLITELRPTDGDFWIGLRRNHGDGDSSSDCSSQYYWLDGSKSTFRNWHIDEPSCGYEVCVVMYHQPSAPPGLGGLYMFQWNDDNCETKNNFICKYTAESPVDPSPSPNTTQTALNLVYIFIPTIPLLLLLLTVIGVCCFKLLVRRRTKEQKSEVCQTDPGPSPIPTDVYNVIRSQKDDDLVSTRPNTKNTSFLCSSPDTPTGDYDNLGGRDTESGFVTLASTESCFLNFDLNDLSLGRRATRDFYDTSLGRSGKRDLTDSSLGCSGHREFYDRSLGRRTTKSEHYGSSVYGDRGLYDVSIRGGTDLYDPKLRPGSHTIKADLYQTYITNGKEDTYQTSLGTYGNRKSYQSNLDYYRNGLTLDSGKRYFNEQEWINRENY</sequence>
<feature type="domain" description="C-type lectin" evidence="17">
    <location>
        <begin position="679"/>
        <end position="819"/>
    </location>
</feature>
<dbReference type="SUPFAM" id="SSF53300">
    <property type="entry name" value="vWA-like"/>
    <property type="match status" value="1"/>
</dbReference>
<feature type="transmembrane region" description="Helical" evidence="16">
    <location>
        <begin position="841"/>
        <end position="868"/>
    </location>
</feature>
<evidence type="ECO:0000256" key="6">
    <source>
        <dbReference type="ARBA" id="ARBA00022692"/>
    </source>
</evidence>